<comment type="similarity">
    <text evidence="1">Belongs to the PrpF family.</text>
</comment>
<dbReference type="PANTHER" id="PTHR43709:SF2">
    <property type="entry name" value="DUF453 DOMAIN PROTEIN (AFU_ORTHOLOGUE AFUA_6G00360)"/>
    <property type="match status" value="1"/>
</dbReference>
<organism evidence="3 4">
    <name type="scientific">Actinoplanes couchii</name>
    <dbReference type="NCBI Taxonomy" id="403638"/>
    <lineage>
        <taxon>Bacteria</taxon>
        <taxon>Bacillati</taxon>
        <taxon>Actinomycetota</taxon>
        <taxon>Actinomycetes</taxon>
        <taxon>Micromonosporales</taxon>
        <taxon>Micromonosporaceae</taxon>
        <taxon>Actinoplanes</taxon>
    </lineage>
</organism>
<evidence type="ECO:0000313" key="3">
    <source>
        <dbReference type="EMBL" id="GID52212.1"/>
    </source>
</evidence>
<dbReference type="Proteomes" id="UP000612282">
    <property type="component" value="Unassembled WGS sequence"/>
</dbReference>
<evidence type="ECO:0000256" key="2">
    <source>
        <dbReference type="ARBA" id="ARBA00023235"/>
    </source>
</evidence>
<evidence type="ECO:0000313" key="4">
    <source>
        <dbReference type="Proteomes" id="UP000612282"/>
    </source>
</evidence>
<dbReference type="InterPro" id="IPR007400">
    <property type="entry name" value="PrpF-like"/>
</dbReference>
<dbReference type="PANTHER" id="PTHR43709">
    <property type="entry name" value="ACONITATE ISOMERASE-RELATED"/>
    <property type="match status" value="1"/>
</dbReference>
<dbReference type="SUPFAM" id="SSF54506">
    <property type="entry name" value="Diaminopimelate epimerase-like"/>
    <property type="match status" value="2"/>
</dbReference>
<dbReference type="Pfam" id="PF04303">
    <property type="entry name" value="PrpF"/>
    <property type="match status" value="1"/>
</dbReference>
<proteinExistence type="inferred from homology"/>
<comment type="caution">
    <text evidence="3">The sequence shown here is derived from an EMBL/GenBank/DDBJ whole genome shotgun (WGS) entry which is preliminary data.</text>
</comment>
<keyword evidence="4" id="KW-1185">Reference proteome</keyword>
<keyword evidence="2" id="KW-0413">Isomerase</keyword>
<accession>A0ABQ3X134</accession>
<name>A0ABQ3X134_9ACTN</name>
<sequence>MAWIPVQVRSCGSAYFLGADLPTCPAARAGVLSALGGPAVVVDRSPDPAVDVDCAAETGRALAFPGDIVPGVGAFAVERGLIAVREAVTAVRVRMAGVVAVARVPTAPGRSGQSGPVLLRFPEPPGPPADRIIGGVPVTLIDNGRTVVIARAEEFGVTGFETPTRLEYDHRLRHQVRRLLATVGDRAELCLVAPSDAGDGLAVRVFAGDRVHPAIGVRTTLAVGAAAARPGTVVARIFTARHRKLLRLEHPSGFLDVLPGECPSVTATTRLVLDGRIPA</sequence>
<dbReference type="Gene3D" id="3.10.310.10">
    <property type="entry name" value="Diaminopimelate Epimerase, Chain A, domain 1"/>
    <property type="match status" value="1"/>
</dbReference>
<protein>
    <submittedName>
        <fullName evidence="3">Uncharacterized protein</fullName>
    </submittedName>
</protein>
<reference evidence="3 4" key="1">
    <citation type="submission" date="2021-01" db="EMBL/GenBank/DDBJ databases">
        <title>Whole genome shotgun sequence of Actinoplanes couchii NBRC 106145.</title>
        <authorList>
            <person name="Komaki H."/>
            <person name="Tamura T."/>
        </authorList>
    </citation>
    <scope>NUCLEOTIDE SEQUENCE [LARGE SCALE GENOMIC DNA]</scope>
    <source>
        <strain evidence="3 4">NBRC 106145</strain>
    </source>
</reference>
<evidence type="ECO:0000256" key="1">
    <source>
        <dbReference type="ARBA" id="ARBA00007673"/>
    </source>
</evidence>
<gene>
    <name evidence="3" type="ORF">Aco03nite_006160</name>
</gene>
<dbReference type="RefSeq" id="WP_203793009.1">
    <property type="nucleotide sequence ID" value="NZ_BAAAQE010000054.1"/>
</dbReference>
<dbReference type="EMBL" id="BOMG01000011">
    <property type="protein sequence ID" value="GID52212.1"/>
    <property type="molecule type" value="Genomic_DNA"/>
</dbReference>